<evidence type="ECO:0000313" key="3">
    <source>
        <dbReference type="EMBL" id="GAA2026612.1"/>
    </source>
</evidence>
<dbReference type="SUPFAM" id="SSF49785">
    <property type="entry name" value="Galactose-binding domain-like"/>
    <property type="match status" value="1"/>
</dbReference>
<name>A0ABP5FJU2_9MICO</name>
<protein>
    <submittedName>
        <fullName evidence="3">CocE/NonD family hydrolase</fullName>
    </submittedName>
</protein>
<dbReference type="Pfam" id="PF08530">
    <property type="entry name" value="PepX_C"/>
    <property type="match status" value="1"/>
</dbReference>
<keyword evidence="4" id="KW-1185">Reference proteome</keyword>
<dbReference type="PANTHER" id="PTHR43056:SF10">
    <property type="entry name" value="COCE_NOND FAMILY, PUTATIVE (AFU_ORTHOLOGUE AFUA_7G00600)-RELATED"/>
    <property type="match status" value="1"/>
</dbReference>
<feature type="domain" description="Xaa-Pro dipeptidyl-peptidase C-terminal" evidence="2">
    <location>
        <begin position="326"/>
        <end position="578"/>
    </location>
</feature>
<reference evidence="4" key="1">
    <citation type="journal article" date="2019" name="Int. J. Syst. Evol. Microbiol.">
        <title>The Global Catalogue of Microorganisms (GCM) 10K type strain sequencing project: providing services to taxonomists for standard genome sequencing and annotation.</title>
        <authorList>
            <consortium name="The Broad Institute Genomics Platform"/>
            <consortium name="The Broad Institute Genome Sequencing Center for Infectious Disease"/>
            <person name="Wu L."/>
            <person name="Ma J."/>
        </authorList>
    </citation>
    <scope>NUCLEOTIDE SEQUENCE [LARGE SCALE GENOMIC DNA]</scope>
    <source>
        <strain evidence="4">JCM 15672</strain>
    </source>
</reference>
<dbReference type="SMART" id="SM00939">
    <property type="entry name" value="PepX_C"/>
    <property type="match status" value="1"/>
</dbReference>
<dbReference type="InterPro" id="IPR029058">
    <property type="entry name" value="AB_hydrolase_fold"/>
</dbReference>
<keyword evidence="1 3" id="KW-0378">Hydrolase</keyword>
<dbReference type="PANTHER" id="PTHR43056">
    <property type="entry name" value="PEPTIDASE S9 PROLYL OLIGOPEPTIDASE"/>
    <property type="match status" value="1"/>
</dbReference>
<dbReference type="Proteomes" id="UP001501196">
    <property type="component" value="Unassembled WGS sequence"/>
</dbReference>
<evidence type="ECO:0000313" key="4">
    <source>
        <dbReference type="Proteomes" id="UP001501196"/>
    </source>
</evidence>
<evidence type="ECO:0000259" key="2">
    <source>
        <dbReference type="SMART" id="SM00939"/>
    </source>
</evidence>
<dbReference type="InterPro" id="IPR005674">
    <property type="entry name" value="CocE/Ser_esterase"/>
</dbReference>
<dbReference type="NCBIfam" id="TIGR00976">
    <property type="entry name" value="CocE_NonD"/>
    <property type="match status" value="1"/>
</dbReference>
<dbReference type="Gene3D" id="2.60.120.260">
    <property type="entry name" value="Galactose-binding domain-like"/>
    <property type="match status" value="1"/>
</dbReference>
<dbReference type="GO" id="GO:0016787">
    <property type="term" value="F:hydrolase activity"/>
    <property type="evidence" value="ECO:0007669"/>
    <property type="project" value="UniProtKB-KW"/>
</dbReference>
<dbReference type="Gene3D" id="3.40.50.1820">
    <property type="entry name" value="alpha/beta hydrolase"/>
    <property type="match status" value="1"/>
</dbReference>
<sequence length="585" mass="64732">MSFRVRKNVMVPMRDGVRLATDLWIPEGDGHENDMPRPTLLVRLPYTKDLFPANEFDYPTMPNIFRLLEAGYAIVYQDCRGTGSSEGRFVPLASEAEDGADMISWLRDQPWCNGSIGTFGHSYLGMTQWALATEAPEGLKAMVPTITAIDAYRSFWYSDGGAVSWHTVWSWTDLMLMLPTRDTADHPRTAPVIAGEAAGMLAQAEGEMAHLPLIDHPLYREVWPWWAEFLAHPTFDDHWRSQLAVDKLDRVTAPALHIAGWFDIFAPDMARAFARATTETGTGAARAGQRLIIGPWDHMHFTGDYADRSFGLEAGLTALDLTQSYLDYFDRHVRGIDDSADLAPVRIFVMGADEWRDEPSWPLPDTAYTDYFLSSVEGANSSLGDGRLSPDAPQVQGADTIDYDPADPVPTLGGRLIAPASLNAVGPVDQRAVEERADVLCYSTEVLDEPVEVTGFVSASLFVSSTAVDTDVTAKLVDVFPDGRAIYLTDGILRLRYRDSLSEPALLEPGRAYEVEIDMGVTSNVFLAGHRIRLEVSSSSFPRYDRNLNTGRDVATDAHGIAATNRIHFTSLQPSRLTLPVIRRD</sequence>
<dbReference type="SUPFAM" id="SSF53474">
    <property type="entry name" value="alpha/beta-Hydrolases"/>
    <property type="match status" value="1"/>
</dbReference>
<dbReference type="InterPro" id="IPR050585">
    <property type="entry name" value="Xaa-Pro_dipeptidyl-ppase/CocE"/>
</dbReference>
<evidence type="ECO:0000256" key="1">
    <source>
        <dbReference type="ARBA" id="ARBA00022801"/>
    </source>
</evidence>
<dbReference type="RefSeq" id="WP_344369533.1">
    <property type="nucleotide sequence ID" value="NZ_BAAAPW010000001.1"/>
</dbReference>
<dbReference type="Pfam" id="PF02129">
    <property type="entry name" value="Peptidase_S15"/>
    <property type="match status" value="1"/>
</dbReference>
<proteinExistence type="predicted"/>
<accession>A0ABP5FJU2</accession>
<organism evidence="3 4">
    <name type="scientific">Agromyces tropicus</name>
    <dbReference type="NCBI Taxonomy" id="555371"/>
    <lineage>
        <taxon>Bacteria</taxon>
        <taxon>Bacillati</taxon>
        <taxon>Actinomycetota</taxon>
        <taxon>Actinomycetes</taxon>
        <taxon>Micrococcales</taxon>
        <taxon>Microbacteriaceae</taxon>
        <taxon>Agromyces</taxon>
    </lineage>
</organism>
<dbReference type="Gene3D" id="1.10.3020.10">
    <property type="entry name" value="alpha-amino acid ester hydrolase ( Helical cap domain)"/>
    <property type="match status" value="1"/>
</dbReference>
<dbReference type="InterPro" id="IPR000383">
    <property type="entry name" value="Xaa-Pro-like_dom"/>
</dbReference>
<dbReference type="EMBL" id="BAAAPW010000001">
    <property type="protein sequence ID" value="GAA2026612.1"/>
    <property type="molecule type" value="Genomic_DNA"/>
</dbReference>
<dbReference type="InterPro" id="IPR008979">
    <property type="entry name" value="Galactose-bd-like_sf"/>
</dbReference>
<comment type="caution">
    <text evidence="3">The sequence shown here is derived from an EMBL/GenBank/DDBJ whole genome shotgun (WGS) entry which is preliminary data.</text>
</comment>
<dbReference type="InterPro" id="IPR013736">
    <property type="entry name" value="Xaa-Pro_dipept_C"/>
</dbReference>
<gene>
    <name evidence="3" type="ORF">GCM10009819_07290</name>
</gene>